<keyword evidence="2" id="KW-1185">Reference proteome</keyword>
<dbReference type="Proteomes" id="UP000814033">
    <property type="component" value="Unassembled WGS sequence"/>
</dbReference>
<protein>
    <submittedName>
        <fullName evidence="1">Uncharacterized protein</fullName>
    </submittedName>
</protein>
<organism evidence="1 2">
    <name type="scientific">Auriscalpium vulgare</name>
    <dbReference type="NCBI Taxonomy" id="40419"/>
    <lineage>
        <taxon>Eukaryota</taxon>
        <taxon>Fungi</taxon>
        <taxon>Dikarya</taxon>
        <taxon>Basidiomycota</taxon>
        <taxon>Agaricomycotina</taxon>
        <taxon>Agaricomycetes</taxon>
        <taxon>Russulales</taxon>
        <taxon>Auriscalpiaceae</taxon>
        <taxon>Auriscalpium</taxon>
    </lineage>
</organism>
<name>A0ACB8RVF3_9AGAM</name>
<reference evidence="1" key="2">
    <citation type="journal article" date="2022" name="New Phytol.">
        <title>Evolutionary transition to the ectomycorrhizal habit in the genomes of a hyperdiverse lineage of mushroom-forming fungi.</title>
        <authorList>
            <person name="Looney B."/>
            <person name="Miyauchi S."/>
            <person name="Morin E."/>
            <person name="Drula E."/>
            <person name="Courty P.E."/>
            <person name="Kohler A."/>
            <person name="Kuo A."/>
            <person name="LaButti K."/>
            <person name="Pangilinan J."/>
            <person name="Lipzen A."/>
            <person name="Riley R."/>
            <person name="Andreopoulos W."/>
            <person name="He G."/>
            <person name="Johnson J."/>
            <person name="Nolan M."/>
            <person name="Tritt A."/>
            <person name="Barry K.W."/>
            <person name="Grigoriev I.V."/>
            <person name="Nagy L.G."/>
            <person name="Hibbett D."/>
            <person name="Henrissat B."/>
            <person name="Matheny P.B."/>
            <person name="Labbe J."/>
            <person name="Martin F.M."/>
        </authorList>
    </citation>
    <scope>NUCLEOTIDE SEQUENCE</scope>
    <source>
        <strain evidence="1">FP105234-sp</strain>
    </source>
</reference>
<accession>A0ACB8RVF3</accession>
<gene>
    <name evidence="1" type="ORF">FA95DRAFT_1220159</name>
</gene>
<dbReference type="EMBL" id="MU275903">
    <property type="protein sequence ID" value="KAI0047513.1"/>
    <property type="molecule type" value="Genomic_DNA"/>
</dbReference>
<sequence length="182" mass="19944">MSKNTETIPVRRTTWTSDLPVAEVVARLDSVVHASTSEDKVWPILAEAKSKAEIDEQLDAIGGEGFNFLLFSKFSASTFLRTYQSTPDAEPVPDAHVYAIGNPRFGELVMRDSLLASLYVPRRLIVMGRTADPGSGTHIVYDELESIIVREGAGAGLVKKARLLDTKTEEVIQRVLLDGAKD</sequence>
<evidence type="ECO:0000313" key="2">
    <source>
        <dbReference type="Proteomes" id="UP000814033"/>
    </source>
</evidence>
<reference evidence="1" key="1">
    <citation type="submission" date="2021-02" db="EMBL/GenBank/DDBJ databases">
        <authorList>
            <consortium name="DOE Joint Genome Institute"/>
            <person name="Ahrendt S."/>
            <person name="Looney B.P."/>
            <person name="Miyauchi S."/>
            <person name="Morin E."/>
            <person name="Drula E."/>
            <person name="Courty P.E."/>
            <person name="Chicoki N."/>
            <person name="Fauchery L."/>
            <person name="Kohler A."/>
            <person name="Kuo A."/>
            <person name="Labutti K."/>
            <person name="Pangilinan J."/>
            <person name="Lipzen A."/>
            <person name="Riley R."/>
            <person name="Andreopoulos W."/>
            <person name="He G."/>
            <person name="Johnson J."/>
            <person name="Barry K.W."/>
            <person name="Grigoriev I.V."/>
            <person name="Nagy L."/>
            <person name="Hibbett D."/>
            <person name="Henrissat B."/>
            <person name="Matheny P.B."/>
            <person name="Labbe J."/>
            <person name="Martin F."/>
        </authorList>
    </citation>
    <scope>NUCLEOTIDE SEQUENCE</scope>
    <source>
        <strain evidence="1">FP105234-sp</strain>
    </source>
</reference>
<proteinExistence type="predicted"/>
<evidence type="ECO:0000313" key="1">
    <source>
        <dbReference type="EMBL" id="KAI0047513.1"/>
    </source>
</evidence>
<comment type="caution">
    <text evidence="1">The sequence shown here is derived from an EMBL/GenBank/DDBJ whole genome shotgun (WGS) entry which is preliminary data.</text>
</comment>